<dbReference type="OrthoDB" id="98563at2"/>
<evidence type="ECO:0000313" key="4">
    <source>
        <dbReference type="Proteomes" id="UP000319148"/>
    </source>
</evidence>
<comment type="caution">
    <text evidence="3">The sequence shown here is derived from an EMBL/GenBank/DDBJ whole genome shotgun (WGS) entry which is preliminary data.</text>
</comment>
<dbReference type="NCBIfam" id="NF041492">
    <property type="entry name" value="MobF"/>
    <property type="match status" value="1"/>
</dbReference>
<feature type="region of interest" description="Disordered" evidence="1">
    <location>
        <begin position="317"/>
        <end position="375"/>
    </location>
</feature>
<dbReference type="AlphaFoldDB" id="A0A501PFR6"/>
<evidence type="ECO:0000256" key="1">
    <source>
        <dbReference type="SAM" id="MobiDB-lite"/>
    </source>
</evidence>
<dbReference type="Pfam" id="PF08751">
    <property type="entry name" value="TrwC"/>
    <property type="match status" value="1"/>
</dbReference>
<dbReference type="NCBIfam" id="TIGR02686">
    <property type="entry name" value="relax_trwC"/>
    <property type="match status" value="1"/>
</dbReference>
<dbReference type="InterPro" id="IPR014059">
    <property type="entry name" value="TraI/TrwC_relax"/>
</dbReference>
<evidence type="ECO:0000313" key="3">
    <source>
        <dbReference type="EMBL" id="TPD58988.1"/>
    </source>
</evidence>
<proteinExistence type="predicted"/>
<feature type="domain" description="TrwC relaxase" evidence="2">
    <location>
        <begin position="29"/>
        <end position="306"/>
    </location>
</feature>
<dbReference type="EMBL" id="VFIY01000015">
    <property type="protein sequence ID" value="TPD58988.1"/>
    <property type="molecule type" value="Genomic_DNA"/>
</dbReference>
<organism evidence="3 4">
    <name type="scientific">Emcibacter nanhaiensis</name>
    <dbReference type="NCBI Taxonomy" id="1505037"/>
    <lineage>
        <taxon>Bacteria</taxon>
        <taxon>Pseudomonadati</taxon>
        <taxon>Pseudomonadota</taxon>
        <taxon>Alphaproteobacteria</taxon>
        <taxon>Emcibacterales</taxon>
        <taxon>Emcibacteraceae</taxon>
        <taxon>Emcibacter</taxon>
    </lineage>
</organism>
<name>A0A501PFR6_9PROT</name>
<reference evidence="4" key="1">
    <citation type="submission" date="2019-06" db="EMBL/GenBank/DDBJ databases">
        <title>The complete genome of Emcibacter congregatus ZYLT.</title>
        <authorList>
            <person name="Zhao Z."/>
        </authorList>
    </citation>
    <scope>NUCLEOTIDE SEQUENCE [LARGE SCALE GENOMIC DNA]</scope>
    <source>
        <strain evidence="4">MCCC 1A06723</strain>
    </source>
</reference>
<gene>
    <name evidence="3" type="ORF">FIV46_12185</name>
</gene>
<sequence>MVASLSARGNAEAALSYYSHLSSDGQHSVADRTQADQAKYYLKGQEREEAPAPGRWVGQGAERLSLPHEVQERHFKAALQGMDPMTREQLVKAGGHSKSHSAGWDMTFSAPKSVSVVWALSGPEQREKIEQAQQQASKAACAWLEENAAFARRGKGGKVREATAGLLIAQFDHETSRDLDPQLHTHSFIFNMAPRKDGTWGAIVSRELYLHQMAAGRVYRQHLEEEMQKLGYQTEKAKHGFRLPIVPRHIERAFSKRRQAIEKVQKEKGYHTMAQLEQATLRTRKAKEQMGRASLFAAWQQEAKEMGFVLEEIKAREGERQVTSKPPASAEKNPSTCPGRQVTGKRNNKQSPAPVRGQKSLSVSSPDRQEKDEEAAKIGKQLGLALLTLKQSGNMQGLRTRLISKTGGLSLEYEENGKVQSKRRNDQDNEPENESE</sequence>
<dbReference type="InterPro" id="IPR014862">
    <property type="entry name" value="TrwC"/>
</dbReference>
<accession>A0A501PFR6</accession>
<dbReference type="Proteomes" id="UP000319148">
    <property type="component" value="Unassembled WGS sequence"/>
</dbReference>
<keyword evidence="4" id="KW-1185">Reference proteome</keyword>
<dbReference type="SUPFAM" id="SSF55464">
    <property type="entry name" value="Origin of replication-binding domain, RBD-like"/>
    <property type="match status" value="1"/>
</dbReference>
<feature type="compositionally biased region" description="Polar residues" evidence="1">
    <location>
        <begin position="323"/>
        <end position="338"/>
    </location>
</feature>
<evidence type="ECO:0000259" key="2">
    <source>
        <dbReference type="Pfam" id="PF08751"/>
    </source>
</evidence>
<protein>
    <submittedName>
        <fullName evidence="3">Conjugative relaxase</fullName>
    </submittedName>
</protein>
<feature type="region of interest" description="Disordered" evidence="1">
    <location>
        <begin position="404"/>
        <end position="436"/>
    </location>
</feature>
<dbReference type="RefSeq" id="WP_139941207.1">
    <property type="nucleotide sequence ID" value="NZ_JBHSYP010000002.1"/>
</dbReference>